<reference evidence="11" key="1">
    <citation type="submission" date="2016-08" db="EMBL/GenBank/DDBJ databases">
        <authorList>
            <person name="Varghese N."/>
            <person name="Submissions Spin"/>
        </authorList>
    </citation>
    <scope>NUCLEOTIDE SEQUENCE [LARGE SCALE GENOMIC DNA]</scope>
    <source>
        <strain evidence="11">CCBAU 57015</strain>
    </source>
</reference>
<dbReference type="Proteomes" id="UP000186228">
    <property type="component" value="Unassembled WGS sequence"/>
</dbReference>
<dbReference type="STRING" id="52131.GA0061100_104359"/>
<dbReference type="GO" id="GO:0009307">
    <property type="term" value="P:DNA restriction-modification system"/>
    <property type="evidence" value="ECO:0007669"/>
    <property type="project" value="UniProtKB-KW"/>
</dbReference>
<dbReference type="Gene3D" id="3.40.50.150">
    <property type="entry name" value="Vaccinia Virus protein VP39"/>
    <property type="match status" value="1"/>
</dbReference>
<keyword evidence="2 6" id="KW-0808">Transferase</keyword>
<dbReference type="InterPro" id="IPR050390">
    <property type="entry name" value="C5-Methyltransferase"/>
</dbReference>
<accession>A0A1C3V4Z4</accession>
<gene>
    <name evidence="10" type="ORF">GA0061100_104359</name>
</gene>
<dbReference type="SUPFAM" id="SSF53335">
    <property type="entry name" value="S-adenosyl-L-methionine-dependent methyltransferases"/>
    <property type="match status" value="1"/>
</dbReference>
<organism evidence="10 11">
    <name type="scientific">Rhizobium hainanense</name>
    <dbReference type="NCBI Taxonomy" id="52131"/>
    <lineage>
        <taxon>Bacteria</taxon>
        <taxon>Pseudomonadati</taxon>
        <taxon>Pseudomonadota</taxon>
        <taxon>Alphaproteobacteria</taxon>
        <taxon>Hyphomicrobiales</taxon>
        <taxon>Rhizobiaceae</taxon>
        <taxon>Rhizobium/Agrobacterium group</taxon>
        <taxon>Rhizobium</taxon>
    </lineage>
</organism>
<evidence type="ECO:0000256" key="6">
    <source>
        <dbReference type="PROSITE-ProRule" id="PRU01016"/>
    </source>
</evidence>
<keyword evidence="4" id="KW-0680">Restriction system</keyword>
<dbReference type="PRINTS" id="PR00105">
    <property type="entry name" value="C5METTRFRASE"/>
</dbReference>
<dbReference type="PANTHER" id="PTHR10629">
    <property type="entry name" value="CYTOSINE-SPECIFIC METHYLTRANSFERASE"/>
    <property type="match status" value="1"/>
</dbReference>
<comment type="similarity">
    <text evidence="6 7">Belongs to the class I-like SAM-binding methyltransferase superfamily. C5-methyltransferase family.</text>
</comment>
<evidence type="ECO:0000256" key="7">
    <source>
        <dbReference type="RuleBase" id="RU000416"/>
    </source>
</evidence>
<evidence type="ECO:0000256" key="2">
    <source>
        <dbReference type="ARBA" id="ARBA00022679"/>
    </source>
</evidence>
<dbReference type="Pfam" id="PF00145">
    <property type="entry name" value="DNA_methylase"/>
    <property type="match status" value="1"/>
</dbReference>
<feature type="region of interest" description="Disordered" evidence="9">
    <location>
        <begin position="1"/>
        <end position="28"/>
    </location>
</feature>
<evidence type="ECO:0000256" key="8">
    <source>
        <dbReference type="RuleBase" id="RU000417"/>
    </source>
</evidence>
<sequence length="300" mass="33846">MQASGRRIDGIIGGPPCQGFSSIGRRDPSDPRRELVYQYFRLISEIRPKFFVMENVKGILFEKNRALLDEALTLVDAHYVIRGPFVLDAANFGAATSRPRVFVIGYDRSEVDDLSDEDIKRPTANRANVRDALHDLQSAQLIGDENGFDFWRYGAEATDNWYQSRLRSAAGRFSGHKRTPHRDHIAARFAAVEPGKTDTVGRHPRLAWDGTCPTLRAGTGADRGSYQAVRPLHPEEPRVITIREAARLQGFPDHFLFHPTVWHSFRMIGNSVSPFMSNHLLSLIWSRLAVNKAHSLSTDR</sequence>
<dbReference type="GO" id="GO:0032259">
    <property type="term" value="P:methylation"/>
    <property type="evidence" value="ECO:0007669"/>
    <property type="project" value="UniProtKB-KW"/>
</dbReference>
<comment type="catalytic activity">
    <reaction evidence="5 8">
        <text>a 2'-deoxycytidine in DNA + S-adenosyl-L-methionine = a 5-methyl-2'-deoxycytidine in DNA + S-adenosyl-L-homocysteine + H(+)</text>
        <dbReference type="Rhea" id="RHEA:13681"/>
        <dbReference type="Rhea" id="RHEA-COMP:11369"/>
        <dbReference type="Rhea" id="RHEA-COMP:11370"/>
        <dbReference type="ChEBI" id="CHEBI:15378"/>
        <dbReference type="ChEBI" id="CHEBI:57856"/>
        <dbReference type="ChEBI" id="CHEBI:59789"/>
        <dbReference type="ChEBI" id="CHEBI:85452"/>
        <dbReference type="ChEBI" id="CHEBI:85454"/>
        <dbReference type="EC" id="2.1.1.37"/>
    </reaction>
</comment>
<keyword evidence="11" id="KW-1185">Reference proteome</keyword>
<evidence type="ECO:0000313" key="10">
    <source>
        <dbReference type="EMBL" id="SCB22783.1"/>
    </source>
</evidence>
<keyword evidence="3 6" id="KW-0949">S-adenosyl-L-methionine</keyword>
<proteinExistence type="inferred from homology"/>
<dbReference type="PROSITE" id="PS00094">
    <property type="entry name" value="C5_MTASE_1"/>
    <property type="match status" value="1"/>
</dbReference>
<evidence type="ECO:0000256" key="9">
    <source>
        <dbReference type="SAM" id="MobiDB-lite"/>
    </source>
</evidence>
<dbReference type="NCBIfam" id="TIGR00675">
    <property type="entry name" value="dcm"/>
    <property type="match status" value="1"/>
</dbReference>
<dbReference type="InterPro" id="IPR001525">
    <property type="entry name" value="C5_MeTfrase"/>
</dbReference>
<evidence type="ECO:0000313" key="11">
    <source>
        <dbReference type="Proteomes" id="UP000186228"/>
    </source>
</evidence>
<name>A0A1C3V4Z4_9HYPH</name>
<evidence type="ECO:0000256" key="1">
    <source>
        <dbReference type="ARBA" id="ARBA00022603"/>
    </source>
</evidence>
<dbReference type="PROSITE" id="PS51679">
    <property type="entry name" value="SAM_MT_C5"/>
    <property type="match status" value="1"/>
</dbReference>
<dbReference type="AlphaFoldDB" id="A0A1C3V4Z4"/>
<keyword evidence="1 6" id="KW-0489">Methyltransferase</keyword>
<evidence type="ECO:0000256" key="4">
    <source>
        <dbReference type="ARBA" id="ARBA00022747"/>
    </source>
</evidence>
<dbReference type="Gene3D" id="3.90.120.10">
    <property type="entry name" value="DNA Methylase, subunit A, domain 2"/>
    <property type="match status" value="1"/>
</dbReference>
<dbReference type="EC" id="2.1.1.37" evidence="8"/>
<evidence type="ECO:0000256" key="3">
    <source>
        <dbReference type="ARBA" id="ARBA00022691"/>
    </source>
</evidence>
<dbReference type="InterPro" id="IPR029063">
    <property type="entry name" value="SAM-dependent_MTases_sf"/>
</dbReference>
<evidence type="ECO:0000256" key="5">
    <source>
        <dbReference type="ARBA" id="ARBA00047422"/>
    </source>
</evidence>
<dbReference type="InterPro" id="IPR031303">
    <property type="entry name" value="C5_meth_CS"/>
</dbReference>
<dbReference type="GO" id="GO:0003886">
    <property type="term" value="F:DNA (cytosine-5-)-methyltransferase activity"/>
    <property type="evidence" value="ECO:0007669"/>
    <property type="project" value="UniProtKB-EC"/>
</dbReference>
<dbReference type="InterPro" id="IPR018117">
    <property type="entry name" value="C5_DNA_meth_AS"/>
</dbReference>
<dbReference type="PROSITE" id="PS00095">
    <property type="entry name" value="C5_MTASE_2"/>
    <property type="match status" value="1"/>
</dbReference>
<feature type="active site" evidence="6">
    <location>
        <position position="17"/>
    </location>
</feature>
<dbReference type="EMBL" id="FMAC01000004">
    <property type="protein sequence ID" value="SCB22783.1"/>
    <property type="molecule type" value="Genomic_DNA"/>
</dbReference>
<protein>
    <recommendedName>
        <fullName evidence="8">Cytosine-specific methyltransferase</fullName>
        <ecNumber evidence="8">2.1.1.37</ecNumber>
    </recommendedName>
</protein>
<dbReference type="PANTHER" id="PTHR10629:SF52">
    <property type="entry name" value="DNA (CYTOSINE-5)-METHYLTRANSFERASE 1"/>
    <property type="match status" value="1"/>
</dbReference>